<organism evidence="1 2">
    <name type="scientific">SAR86 cluster bacterium</name>
    <dbReference type="NCBI Taxonomy" id="2030880"/>
    <lineage>
        <taxon>Bacteria</taxon>
        <taxon>Pseudomonadati</taxon>
        <taxon>Pseudomonadota</taxon>
        <taxon>Gammaproteobacteria</taxon>
        <taxon>SAR86 cluster</taxon>
    </lineage>
</organism>
<sequence length="100" mass="11427">MNNELIEITNHKTRFSKALVASLDCDNHGAFIMTIHPEKLCLLAYAFNEWREIEAQLLELSSLVRVESCTKNLILGYASEIQILRGGANTRGVNRLREYF</sequence>
<gene>
    <name evidence="1" type="ORF">COC19_02435</name>
</gene>
<evidence type="ECO:0000313" key="1">
    <source>
        <dbReference type="EMBL" id="PCH62753.1"/>
    </source>
</evidence>
<proteinExistence type="predicted"/>
<comment type="caution">
    <text evidence="1">The sequence shown here is derived from an EMBL/GenBank/DDBJ whole genome shotgun (WGS) entry which is preliminary data.</text>
</comment>
<reference evidence="2" key="1">
    <citation type="submission" date="2017-08" db="EMBL/GenBank/DDBJ databases">
        <title>A dynamic microbial community with high functional redundancy inhabits the cold, oxic subseafloor aquifer.</title>
        <authorList>
            <person name="Tully B.J."/>
            <person name="Wheat C.G."/>
            <person name="Glazer B.T."/>
            <person name="Huber J.A."/>
        </authorList>
    </citation>
    <scope>NUCLEOTIDE SEQUENCE [LARGE SCALE GENOMIC DNA]</scope>
</reference>
<dbReference type="AlphaFoldDB" id="A0A2A4MS51"/>
<name>A0A2A4MS51_9GAMM</name>
<dbReference type="EMBL" id="NVQR01000034">
    <property type="protein sequence ID" value="PCH62753.1"/>
    <property type="molecule type" value="Genomic_DNA"/>
</dbReference>
<evidence type="ECO:0000313" key="2">
    <source>
        <dbReference type="Proteomes" id="UP000218172"/>
    </source>
</evidence>
<accession>A0A2A4MS51</accession>
<protein>
    <submittedName>
        <fullName evidence="1">Uncharacterized protein</fullName>
    </submittedName>
</protein>
<dbReference type="Proteomes" id="UP000218172">
    <property type="component" value="Unassembled WGS sequence"/>
</dbReference>